<dbReference type="RefSeq" id="WP_011655814.1">
    <property type="nucleotide sequence ID" value="NC_008390.1"/>
</dbReference>
<dbReference type="GeneID" id="93084216"/>
<organism evidence="1 2">
    <name type="scientific">Burkholderia ambifaria (strain ATCC BAA-244 / DSM 16087 / CCUG 44356 / LMG 19182 / AMMD)</name>
    <name type="common">Burkholderia cepacia (strain AMMD)</name>
    <dbReference type="NCBI Taxonomy" id="339670"/>
    <lineage>
        <taxon>Bacteria</taxon>
        <taxon>Pseudomonadati</taxon>
        <taxon>Pseudomonadota</taxon>
        <taxon>Betaproteobacteria</taxon>
        <taxon>Burkholderiales</taxon>
        <taxon>Burkholderiaceae</taxon>
        <taxon>Burkholderia</taxon>
        <taxon>Burkholderia cepacia complex</taxon>
    </lineage>
</organism>
<name>Q0BIU3_BURCM</name>
<reference evidence="1" key="1">
    <citation type="submission" date="2009-01" db="EMBL/GenBank/DDBJ databases">
        <title>Complete sequence of Chromosome 1 of Burkholderia cepacia AMMD.</title>
        <authorList>
            <consortium name="US DOE Joint Genome Institute"/>
            <person name="Copeland A."/>
            <person name="Lucas S."/>
            <person name="Lapidus A."/>
            <person name="Barry K."/>
            <person name="Detter J.C."/>
            <person name="Glavina del Rio T."/>
            <person name="Hammon N."/>
            <person name="Israni S."/>
            <person name="Pitluck S."/>
            <person name="Bruce D."/>
            <person name="Chain P."/>
            <person name="Malfatti S."/>
            <person name="Shin M."/>
            <person name="Vergez L."/>
            <person name="Schmutz J."/>
            <person name="Larimer F."/>
            <person name="Land M."/>
            <person name="Hauser L."/>
            <person name="Kyrpides N."/>
            <person name="Kim E."/>
            <person name="Parke J."/>
            <person name="Coenye T."/>
            <person name="Konstantinidis K."/>
            <person name="Ramette A."/>
            <person name="Tiedje J."/>
            <person name="Richardson P."/>
        </authorList>
    </citation>
    <scope>NUCLEOTIDE SEQUENCE [LARGE SCALE GENOMIC DNA]</scope>
    <source>
        <strain evidence="1">AMMD</strain>
    </source>
</reference>
<protein>
    <recommendedName>
        <fullName evidence="3">Immunity protein 30 domain-containing protein</fullName>
    </recommendedName>
</protein>
<accession>Q0BIU3</accession>
<dbReference type="AlphaFoldDB" id="Q0BIU3"/>
<evidence type="ECO:0000313" key="2">
    <source>
        <dbReference type="Proteomes" id="UP000000662"/>
    </source>
</evidence>
<evidence type="ECO:0008006" key="3">
    <source>
        <dbReference type="Google" id="ProtNLM"/>
    </source>
</evidence>
<gene>
    <name evidence="1" type="ordered locus">Bamb_0370</name>
</gene>
<dbReference type="EMBL" id="CP000440">
    <property type="protein sequence ID" value="ABI85930.1"/>
    <property type="molecule type" value="Genomic_DNA"/>
</dbReference>
<proteinExistence type="predicted"/>
<dbReference type="Proteomes" id="UP000000662">
    <property type="component" value="Chromosome 1"/>
</dbReference>
<dbReference type="KEGG" id="bam:Bamb_0370"/>
<keyword evidence="2" id="KW-1185">Reference proteome</keyword>
<sequence length="151" mass="17317">MAENFSFDRWRDCLHACADFASEEKCDEFLGLLKAAEENMSYEVVVELLRTFSDADDFGIQDRTRNVVEATDRHIFYPALIREIGGIIDRAPQKQWAVTIVGIEFEYGDFDSLMRNVLQSSGEERAGFISFLKSSEFMSEYPKVSKYLIGL</sequence>
<evidence type="ECO:0000313" key="1">
    <source>
        <dbReference type="EMBL" id="ABI85930.1"/>
    </source>
</evidence>